<evidence type="ECO:0000256" key="2">
    <source>
        <dbReference type="ARBA" id="ARBA00022692"/>
    </source>
</evidence>
<name>S2EV40_9ARCH</name>
<dbReference type="EMBL" id="AHJG01000098">
    <property type="protein sequence ID" value="EPA06149.1"/>
    <property type="molecule type" value="Genomic_DNA"/>
</dbReference>
<evidence type="ECO:0000313" key="5">
    <source>
        <dbReference type="EMBL" id="EPA06149.1"/>
    </source>
</evidence>
<gene>
    <name evidence="5" type="ORF">BG20_I2109</name>
</gene>
<accession>S2EV40</accession>
<dbReference type="SUPFAM" id="SSF53474">
    <property type="entry name" value="alpha/beta-Hydrolases"/>
    <property type="match status" value="1"/>
</dbReference>
<proteinExistence type="predicted"/>
<dbReference type="PATRIC" id="fig|859192.6.peg.657"/>
<evidence type="ECO:0008006" key="7">
    <source>
        <dbReference type="Google" id="ProtNLM"/>
    </source>
</evidence>
<keyword evidence="6" id="KW-1185">Reference proteome</keyword>
<evidence type="ECO:0000256" key="3">
    <source>
        <dbReference type="ARBA" id="ARBA00022989"/>
    </source>
</evidence>
<dbReference type="PANTHER" id="PTHR17920">
    <property type="entry name" value="TRANSMEMBRANE AND COILED-COIL DOMAIN-CONTAINING PROTEIN 4 TMCO4"/>
    <property type="match status" value="1"/>
</dbReference>
<dbReference type="RefSeq" id="WP_010190806.1">
    <property type="nucleotide sequence ID" value="NZ_AHJG01000098.1"/>
</dbReference>
<dbReference type="InterPro" id="IPR007941">
    <property type="entry name" value="DUF726"/>
</dbReference>
<organism evidence="5 6">
    <name type="scientific">Candidatus Nitrosarchaeum limnium BG20</name>
    <dbReference type="NCBI Taxonomy" id="859192"/>
    <lineage>
        <taxon>Archaea</taxon>
        <taxon>Nitrososphaerota</taxon>
        <taxon>Nitrososphaeria</taxon>
        <taxon>Nitrosopumilales</taxon>
        <taxon>Nitrosopumilaceae</taxon>
        <taxon>Nitrosarchaeum</taxon>
    </lineage>
</organism>
<dbReference type="AlphaFoldDB" id="S2EV40"/>
<evidence type="ECO:0000256" key="4">
    <source>
        <dbReference type="ARBA" id="ARBA00023136"/>
    </source>
</evidence>
<protein>
    <recommendedName>
        <fullName evidence="7">DUF726 domain-containing protein</fullName>
    </recommendedName>
</protein>
<dbReference type="GO" id="GO:0016020">
    <property type="term" value="C:membrane"/>
    <property type="evidence" value="ECO:0007669"/>
    <property type="project" value="UniProtKB-SubCell"/>
</dbReference>
<sequence length="251" mass="28130">MKKIIPRISTRGYYDLRYGKTIKNNSYFLYPKKSFDKLIGSKELVIVIHGLRNDNAGAIAKAVLVKKRLLHIGYCFPVVGFSYDSNTTGAHLLKHAKRALSTGQKIAIKNGRNLGMFIEYFKSISPKTKIRLMGHSLGSQVILSTVEYLAKKSKNTDIVESAYLFGASITSDVPSSKKYGHLLEKIIKNKIVNYYSPTDEVLHWAHKSKFVKGPLGLDGAIGKPISKYRQKLVHPKNHRFASYASVLPSFP</sequence>
<dbReference type="Gene3D" id="3.40.50.1820">
    <property type="entry name" value="alpha/beta hydrolase"/>
    <property type="match status" value="1"/>
</dbReference>
<dbReference type="OrthoDB" id="11236at2157"/>
<dbReference type="Pfam" id="PF05277">
    <property type="entry name" value="DUF726"/>
    <property type="match status" value="1"/>
</dbReference>
<comment type="subcellular location">
    <subcellularLocation>
        <location evidence="1">Membrane</location>
        <topology evidence="1">Multi-pass membrane protein</topology>
    </subcellularLocation>
</comment>
<keyword evidence="4" id="KW-0472">Membrane</keyword>
<dbReference type="InterPro" id="IPR029058">
    <property type="entry name" value="AB_hydrolase_fold"/>
</dbReference>
<dbReference type="PANTHER" id="PTHR17920:SF3">
    <property type="entry name" value="TRANSMEMBRANE AND COILED-COIL DOMAIN-CONTAINING PROTEIN 4"/>
    <property type="match status" value="1"/>
</dbReference>
<evidence type="ECO:0000313" key="6">
    <source>
        <dbReference type="Proteomes" id="UP000014065"/>
    </source>
</evidence>
<keyword evidence="2" id="KW-0812">Transmembrane</keyword>
<evidence type="ECO:0000256" key="1">
    <source>
        <dbReference type="ARBA" id="ARBA00004141"/>
    </source>
</evidence>
<dbReference type="Proteomes" id="UP000014065">
    <property type="component" value="Unassembled WGS sequence"/>
</dbReference>
<keyword evidence="3" id="KW-1133">Transmembrane helix</keyword>
<comment type="caution">
    <text evidence="5">The sequence shown here is derived from an EMBL/GenBank/DDBJ whole genome shotgun (WGS) entry which is preliminary data.</text>
</comment>
<reference evidence="5 6" key="1">
    <citation type="journal article" date="2012" name="J. Bacteriol.">
        <title>Genome Sequence of "Candidatus Nitrosoarchaeum limnia" BG20, a Low-Salinity Ammonia-Oxidizing Archaeon from the San Francisco Bay Estuary.</title>
        <authorList>
            <person name="Mosier A.C."/>
            <person name="Allen E.E."/>
            <person name="Kim M."/>
            <person name="Ferriera S."/>
            <person name="Francis C.A."/>
        </authorList>
    </citation>
    <scope>NUCLEOTIDE SEQUENCE [LARGE SCALE GENOMIC DNA]</scope>
    <source>
        <strain evidence="5 6">BG20</strain>
    </source>
</reference>